<evidence type="ECO:0000259" key="1">
    <source>
        <dbReference type="Pfam" id="PF00149"/>
    </source>
</evidence>
<keyword evidence="3" id="KW-1185">Reference proteome</keyword>
<evidence type="ECO:0000313" key="2">
    <source>
        <dbReference type="EMBL" id="MEQ4485687.1"/>
    </source>
</evidence>
<protein>
    <submittedName>
        <fullName evidence="2">Metallophosphoesterase family protein</fullName>
    </submittedName>
</protein>
<dbReference type="EMBL" id="JASKHM010000016">
    <property type="protein sequence ID" value="MEQ4485687.1"/>
    <property type="molecule type" value="Genomic_DNA"/>
</dbReference>
<dbReference type="PIRSF" id="PIRSF030250">
    <property type="entry name" value="Ptase_At2g46880"/>
    <property type="match status" value="1"/>
</dbReference>
<sequence>MNKTMRYRLDGTFKIVQFTDLHWKNGDQRDRRTQALMERIIMQEKPDLIVFTGDVIESLRCKDPIQSFRNAIAVAEGSGIPWVSIFGNHDCEQEVTKEQLMKVQLEYVGSLAEAGPPEVDGVGNFIVRVSDSHGEVAAALYFLDSGDYSALPSVRGYDWIRNSQVNWFRSQSRELQQQHGGVPVPSLAFFHIPLPEYRQVWNYNTCYGHRYEKVHAPMLNSGLFAAMVESGGVMGTFCGHDHTNDYIGELNGIRLCYGRCTGYNTYGRLLYPKGARVIQLKLREGFTTWLRLANGRIAMNPRRHFPNWFSRV</sequence>
<dbReference type="InterPro" id="IPR011230">
    <property type="entry name" value="PAP14/16/28/29"/>
</dbReference>
<organism evidence="2 3">
    <name type="scientific">Cohnella silvisoli</name>
    <dbReference type="NCBI Taxonomy" id="2873699"/>
    <lineage>
        <taxon>Bacteria</taxon>
        <taxon>Bacillati</taxon>
        <taxon>Bacillota</taxon>
        <taxon>Bacilli</taxon>
        <taxon>Bacillales</taxon>
        <taxon>Paenibacillaceae</taxon>
        <taxon>Cohnella</taxon>
    </lineage>
</organism>
<dbReference type="RefSeq" id="WP_232187925.1">
    <property type="nucleotide sequence ID" value="NZ_JAIOAP010000015.1"/>
</dbReference>
<dbReference type="Pfam" id="PF00149">
    <property type="entry name" value="Metallophos"/>
    <property type="match status" value="1"/>
</dbReference>
<feature type="domain" description="Calcineurin-like phosphoesterase" evidence="1">
    <location>
        <begin position="13"/>
        <end position="243"/>
    </location>
</feature>
<dbReference type="PANTHER" id="PTHR32440:SF11">
    <property type="entry name" value="METALLOPHOSPHOESTERASE DOMAIN-CONTAINING PROTEIN"/>
    <property type="match status" value="1"/>
</dbReference>
<reference evidence="2 3" key="1">
    <citation type="journal article" date="2023" name="Genome Announc.">
        <title>Pan-Genome Analyses of the Genus Cohnella and Proposal of the Novel Species Cohnella silvisoli sp. nov., Isolated from Forest Soil.</title>
        <authorList>
            <person name="Wang C."/>
            <person name="Mao L."/>
            <person name="Bao G."/>
            <person name="Zhu H."/>
        </authorList>
    </citation>
    <scope>NUCLEOTIDE SEQUENCE [LARGE SCALE GENOMIC DNA]</scope>
    <source>
        <strain evidence="2 3">NL03-T5-1</strain>
    </source>
</reference>
<comment type="caution">
    <text evidence="2">The sequence shown here is derived from an EMBL/GenBank/DDBJ whole genome shotgun (WGS) entry which is preliminary data.</text>
</comment>
<gene>
    <name evidence="2" type="ORF">QJS35_25190</name>
</gene>
<evidence type="ECO:0000313" key="3">
    <source>
        <dbReference type="Proteomes" id="UP001493487"/>
    </source>
</evidence>
<dbReference type="Gene3D" id="3.60.21.10">
    <property type="match status" value="1"/>
</dbReference>
<dbReference type="Proteomes" id="UP001493487">
    <property type="component" value="Unassembled WGS sequence"/>
</dbReference>
<dbReference type="InterPro" id="IPR029052">
    <property type="entry name" value="Metallo-depent_PP-like"/>
</dbReference>
<proteinExistence type="predicted"/>
<name>A0ABV1L0V2_9BACL</name>
<dbReference type="PANTHER" id="PTHR32440">
    <property type="entry name" value="PHOSPHATASE DCR2-RELATED-RELATED"/>
    <property type="match status" value="1"/>
</dbReference>
<dbReference type="CDD" id="cd07383">
    <property type="entry name" value="MPP_Dcr2"/>
    <property type="match status" value="1"/>
</dbReference>
<dbReference type="InterPro" id="IPR004843">
    <property type="entry name" value="Calcineurin-like_PHP"/>
</dbReference>
<dbReference type="SUPFAM" id="SSF56300">
    <property type="entry name" value="Metallo-dependent phosphatases"/>
    <property type="match status" value="1"/>
</dbReference>
<accession>A0ABV1L0V2</accession>